<protein>
    <submittedName>
        <fullName evidence="1">Uncharacterized protein LOC117507242 isoform X3</fullName>
    </submittedName>
</protein>
<dbReference type="EMBL" id="CAWUFR010000079">
    <property type="protein sequence ID" value="CAK6965169.1"/>
    <property type="molecule type" value="Genomic_DNA"/>
</dbReference>
<evidence type="ECO:0000313" key="2">
    <source>
        <dbReference type="Proteomes" id="UP001314229"/>
    </source>
</evidence>
<name>A0AAV1P005_SCOSC</name>
<comment type="caution">
    <text evidence="1">The sequence shown here is derived from an EMBL/GenBank/DDBJ whole genome shotgun (WGS) entry which is preliminary data.</text>
</comment>
<organism evidence="1 2">
    <name type="scientific">Scomber scombrus</name>
    <name type="common">Atlantic mackerel</name>
    <name type="synonym">Scomber vernalis</name>
    <dbReference type="NCBI Taxonomy" id="13677"/>
    <lineage>
        <taxon>Eukaryota</taxon>
        <taxon>Metazoa</taxon>
        <taxon>Chordata</taxon>
        <taxon>Craniata</taxon>
        <taxon>Vertebrata</taxon>
        <taxon>Euteleostomi</taxon>
        <taxon>Actinopterygii</taxon>
        <taxon>Neopterygii</taxon>
        <taxon>Teleostei</taxon>
        <taxon>Neoteleostei</taxon>
        <taxon>Acanthomorphata</taxon>
        <taxon>Pelagiaria</taxon>
        <taxon>Scombriformes</taxon>
        <taxon>Scombridae</taxon>
        <taxon>Scomber</taxon>
    </lineage>
</organism>
<sequence>MKFMHNTEQESNLYKGYSGEFPDPSTLNHGPAYAGMDAESLPLICKVNISADKPLVDSIFGKVQAGSILSYQHPPLPPDSVVMHEDAPPFPSVPLKGYHLNPTQCSFVPTRKEQLHRRSLSVTLTQSHLIEEETRCQSAIPEWHSLCRERVTASHFREVSHVRGPGTAESLAERLIRGTRQTTNVKRGLEMEAGP</sequence>
<gene>
    <name evidence="1" type="ORF">FSCOSCO3_A008759</name>
</gene>
<dbReference type="AlphaFoldDB" id="A0AAV1P005"/>
<dbReference type="Proteomes" id="UP001314229">
    <property type="component" value="Unassembled WGS sequence"/>
</dbReference>
<proteinExistence type="predicted"/>
<keyword evidence="2" id="KW-1185">Reference proteome</keyword>
<reference evidence="1 2" key="1">
    <citation type="submission" date="2024-01" db="EMBL/GenBank/DDBJ databases">
        <authorList>
            <person name="Alioto T."/>
            <person name="Alioto T."/>
            <person name="Gomez Garrido J."/>
        </authorList>
    </citation>
    <scope>NUCLEOTIDE SEQUENCE [LARGE SCALE GENOMIC DNA]</scope>
</reference>
<accession>A0AAV1P005</accession>
<evidence type="ECO:0000313" key="1">
    <source>
        <dbReference type="EMBL" id="CAK6965169.1"/>
    </source>
</evidence>